<name>A0ABV1K9F5_9PSEU</name>
<evidence type="ECO:0000256" key="1">
    <source>
        <dbReference type="SAM" id="Phobius"/>
    </source>
</evidence>
<dbReference type="RefSeq" id="WP_349297331.1">
    <property type="nucleotide sequence ID" value="NZ_JBEDNQ010000002.1"/>
</dbReference>
<accession>A0ABV1K9F5</accession>
<gene>
    <name evidence="2" type="ORF">WIS52_07200</name>
</gene>
<comment type="caution">
    <text evidence="2">The sequence shown here is derived from an EMBL/GenBank/DDBJ whole genome shotgun (WGS) entry which is preliminary data.</text>
</comment>
<sequence length="201" mass="21209">MPDISDADAALLFTDHGVARAEQGPPDADAQRRAHTWTRAARSARSAVLALFVLAVVLLVFAGTFGTAAAILGPLLAVSGLVAYAFVVRRSRVLHAGAGLPVPMDQARDVVRAMRAIGAMTRGIARAKGRTRRSRTAAEGLTLLRRSSRTAENLRGAWVRDDAVAWQACARALAAETPLAKQVLAELEPDEGGTPQEPLTG</sequence>
<reference evidence="2 3" key="1">
    <citation type="submission" date="2024-03" db="EMBL/GenBank/DDBJ databases">
        <title>Draft genome sequence of Pseudonocardia nematodicida JCM 31783.</title>
        <authorList>
            <person name="Butdee W."/>
            <person name="Duangmal K."/>
        </authorList>
    </citation>
    <scope>NUCLEOTIDE SEQUENCE [LARGE SCALE GENOMIC DNA]</scope>
    <source>
        <strain evidence="2 3">JCM 31783</strain>
    </source>
</reference>
<keyword evidence="1" id="KW-1133">Transmembrane helix</keyword>
<dbReference type="Proteomes" id="UP001494902">
    <property type="component" value="Unassembled WGS sequence"/>
</dbReference>
<evidence type="ECO:0000313" key="3">
    <source>
        <dbReference type="Proteomes" id="UP001494902"/>
    </source>
</evidence>
<evidence type="ECO:0000313" key="2">
    <source>
        <dbReference type="EMBL" id="MEQ3550252.1"/>
    </source>
</evidence>
<dbReference type="EMBL" id="JBEDNQ010000002">
    <property type="protein sequence ID" value="MEQ3550252.1"/>
    <property type="molecule type" value="Genomic_DNA"/>
</dbReference>
<keyword evidence="3" id="KW-1185">Reference proteome</keyword>
<proteinExistence type="predicted"/>
<feature type="transmembrane region" description="Helical" evidence="1">
    <location>
        <begin position="68"/>
        <end position="87"/>
    </location>
</feature>
<keyword evidence="1" id="KW-0812">Transmembrane</keyword>
<keyword evidence="1" id="KW-0472">Membrane</keyword>
<feature type="transmembrane region" description="Helical" evidence="1">
    <location>
        <begin position="43"/>
        <end position="62"/>
    </location>
</feature>
<organism evidence="2 3">
    <name type="scientific">Pseudonocardia nematodicida</name>
    <dbReference type="NCBI Taxonomy" id="1206997"/>
    <lineage>
        <taxon>Bacteria</taxon>
        <taxon>Bacillati</taxon>
        <taxon>Actinomycetota</taxon>
        <taxon>Actinomycetes</taxon>
        <taxon>Pseudonocardiales</taxon>
        <taxon>Pseudonocardiaceae</taxon>
        <taxon>Pseudonocardia</taxon>
    </lineage>
</organism>
<protein>
    <submittedName>
        <fullName evidence="2">Uncharacterized protein</fullName>
    </submittedName>
</protein>